<dbReference type="SUPFAM" id="SSF46894">
    <property type="entry name" value="C-terminal effector domain of the bipartite response regulators"/>
    <property type="match status" value="1"/>
</dbReference>
<feature type="region of interest" description="Disordered" evidence="7">
    <location>
        <begin position="258"/>
        <end position="354"/>
    </location>
</feature>
<feature type="compositionally biased region" description="Pro residues" evidence="7">
    <location>
        <begin position="264"/>
        <end position="274"/>
    </location>
</feature>
<reference evidence="10" key="1">
    <citation type="journal article" date="2019" name="Int. J. Syst. Evol. Microbiol.">
        <title>The Global Catalogue of Microorganisms (GCM) 10K type strain sequencing project: providing services to taxonomists for standard genome sequencing and annotation.</title>
        <authorList>
            <consortium name="The Broad Institute Genomics Platform"/>
            <consortium name="The Broad Institute Genome Sequencing Center for Infectious Disease"/>
            <person name="Wu L."/>
            <person name="Ma J."/>
        </authorList>
    </citation>
    <scope>NUCLEOTIDE SEQUENCE [LARGE SCALE GENOMIC DNA]</scope>
    <source>
        <strain evidence="10">DT43</strain>
    </source>
</reference>
<dbReference type="InterPro" id="IPR016032">
    <property type="entry name" value="Sig_transdc_resp-reg_C-effctor"/>
</dbReference>
<comment type="similarity">
    <text evidence="1">Belongs to the AfsR/DnrI/RedD regulatory family.</text>
</comment>
<dbReference type="PANTHER" id="PTHR35807:SF1">
    <property type="entry name" value="TRANSCRIPTIONAL REGULATOR REDD"/>
    <property type="match status" value="1"/>
</dbReference>
<evidence type="ECO:0000259" key="8">
    <source>
        <dbReference type="PROSITE" id="PS51755"/>
    </source>
</evidence>
<dbReference type="EMBL" id="JBHSFG010000017">
    <property type="protein sequence ID" value="MFC4464918.1"/>
    <property type="molecule type" value="Genomic_DNA"/>
</dbReference>
<keyword evidence="5" id="KW-0804">Transcription</keyword>
<comment type="caution">
    <text evidence="9">The sequence shown here is derived from an EMBL/GenBank/DDBJ whole genome shotgun (WGS) entry which is preliminary data.</text>
</comment>
<dbReference type="Gene3D" id="1.10.10.10">
    <property type="entry name" value="Winged helix-like DNA-binding domain superfamily/Winged helix DNA-binding domain"/>
    <property type="match status" value="1"/>
</dbReference>
<dbReference type="InterPro" id="IPR051677">
    <property type="entry name" value="AfsR-DnrI-RedD_regulator"/>
</dbReference>
<dbReference type="InterPro" id="IPR001867">
    <property type="entry name" value="OmpR/PhoB-type_DNA-bd"/>
</dbReference>
<evidence type="ECO:0000313" key="10">
    <source>
        <dbReference type="Proteomes" id="UP001596012"/>
    </source>
</evidence>
<feature type="DNA-binding region" description="OmpR/PhoB-type" evidence="6">
    <location>
        <begin position="1"/>
        <end position="99"/>
    </location>
</feature>
<evidence type="ECO:0000256" key="6">
    <source>
        <dbReference type="PROSITE-ProRule" id="PRU01091"/>
    </source>
</evidence>
<feature type="compositionally biased region" description="Polar residues" evidence="7">
    <location>
        <begin position="311"/>
        <end position="322"/>
    </location>
</feature>
<feature type="domain" description="OmpR/PhoB-type" evidence="8">
    <location>
        <begin position="1"/>
        <end position="99"/>
    </location>
</feature>
<dbReference type="PROSITE" id="PS51755">
    <property type="entry name" value="OMPR_PHOB"/>
    <property type="match status" value="1"/>
</dbReference>
<dbReference type="SUPFAM" id="SSF48452">
    <property type="entry name" value="TPR-like"/>
    <property type="match status" value="1"/>
</dbReference>
<proteinExistence type="inferred from homology"/>
<keyword evidence="4 6" id="KW-0238">DNA-binding</keyword>
<keyword evidence="2" id="KW-0902">Two-component regulatory system</keyword>
<keyword evidence="3" id="KW-0805">Transcription regulation</keyword>
<feature type="region of interest" description="Disordered" evidence="7">
    <location>
        <begin position="670"/>
        <end position="694"/>
    </location>
</feature>
<dbReference type="Proteomes" id="UP001596012">
    <property type="component" value="Unassembled WGS sequence"/>
</dbReference>
<dbReference type="RefSeq" id="WP_386340494.1">
    <property type="nucleotide sequence ID" value="NZ_JBHSFG010000017.1"/>
</dbReference>
<feature type="compositionally biased region" description="Pro residues" evidence="7">
    <location>
        <begin position="335"/>
        <end position="344"/>
    </location>
</feature>
<dbReference type="SMART" id="SM00862">
    <property type="entry name" value="Trans_reg_C"/>
    <property type="match status" value="1"/>
</dbReference>
<dbReference type="Pfam" id="PF00486">
    <property type="entry name" value="Trans_reg_C"/>
    <property type="match status" value="1"/>
</dbReference>
<gene>
    <name evidence="9" type="ORF">ACFPH6_10255</name>
</gene>
<evidence type="ECO:0000256" key="1">
    <source>
        <dbReference type="ARBA" id="ARBA00005820"/>
    </source>
</evidence>
<dbReference type="CDD" id="cd15831">
    <property type="entry name" value="BTAD"/>
    <property type="match status" value="1"/>
</dbReference>
<dbReference type="InterPro" id="IPR027417">
    <property type="entry name" value="P-loop_NTPase"/>
</dbReference>
<organism evidence="9 10">
    <name type="scientific">Streptomyces xiangluensis</name>
    <dbReference type="NCBI Taxonomy" id="2665720"/>
    <lineage>
        <taxon>Bacteria</taxon>
        <taxon>Bacillati</taxon>
        <taxon>Actinomycetota</taxon>
        <taxon>Actinomycetes</taxon>
        <taxon>Kitasatosporales</taxon>
        <taxon>Streptomycetaceae</taxon>
        <taxon>Streptomyces</taxon>
    </lineage>
</organism>
<evidence type="ECO:0000256" key="3">
    <source>
        <dbReference type="ARBA" id="ARBA00023015"/>
    </source>
</evidence>
<dbReference type="SUPFAM" id="SSF52540">
    <property type="entry name" value="P-loop containing nucleoside triphosphate hydrolases"/>
    <property type="match status" value="1"/>
</dbReference>
<dbReference type="InterPro" id="IPR005158">
    <property type="entry name" value="BTAD"/>
</dbReference>
<evidence type="ECO:0000256" key="7">
    <source>
        <dbReference type="SAM" id="MobiDB-lite"/>
    </source>
</evidence>
<name>A0ABV8YM04_9ACTN</name>
<evidence type="ECO:0000256" key="5">
    <source>
        <dbReference type="ARBA" id="ARBA00023163"/>
    </source>
</evidence>
<accession>A0ABV8YM04</accession>
<keyword evidence="10" id="KW-1185">Reference proteome</keyword>
<dbReference type="PRINTS" id="PR00364">
    <property type="entry name" value="DISEASERSIST"/>
</dbReference>
<protein>
    <submittedName>
        <fullName evidence="9">BTAD domain-containing putative transcriptional regulator</fullName>
    </submittedName>
</protein>
<dbReference type="InterPro" id="IPR036388">
    <property type="entry name" value="WH-like_DNA-bd_sf"/>
</dbReference>
<evidence type="ECO:0000256" key="2">
    <source>
        <dbReference type="ARBA" id="ARBA00023012"/>
    </source>
</evidence>
<dbReference type="PANTHER" id="PTHR35807">
    <property type="entry name" value="TRANSCRIPTIONAL REGULATOR REDD-RELATED"/>
    <property type="match status" value="1"/>
</dbReference>
<evidence type="ECO:0000313" key="9">
    <source>
        <dbReference type="EMBL" id="MFC4464918.1"/>
    </source>
</evidence>
<sequence>MRFEILGPLGVRGPDGPVALGTPKNRAVLAVLLARRQHRTSAAALADAVWSGRIPKNGPKNIQVNVHRLRRALGGGDRIRFADGYQLVLADGELDAWRAQSLARRAELAHSAEECGRLLREALALWQGDPYAGYEDLTPIRPEAERLTELRMTLLERRIDADLSAGHHTDLIAELSALTTEHPLRERLHARLMLALYRSGRRAEALSRYHHARRTLITEIGLGPGPELRTLEQRIIAADPSLLGPPPTCTCIAARLPTSEPEAPHPSTPAPPRTPLRLVPDPPRPARRITAPLPPVQPPLGRDRAAAPDTTHPSSAEPNASLQSATAPPRRPRQPSTPPAPAQLPPRLRTFTGRPTPLAHLDAALDSGQHVLALVGTGGVGKTALAVHWAHRIRSRFPDGQLYVDLRGAAQAPPLRTEQVLARFLPALGLPIGRVPDQPDDAAALYRSALHGRRVLVLLDNASGASQVRPLLPPGAGSLALVTSRNSLRGLVARDDAHTLTLKPLPPPEALALLERLLGEQTIRAERTAAAELARRCDHLPLALRIAAARITTGTNRVGAIGSLLARLTEQHILDELSLEDDPDTAVRHSIDRSYAPLPPEQKRLFRLLSLLPDRAVSPETAALRAARPVPRTRRLLDQLAASHLIESPAPDHYRLTGLLRVYATEHAARTDLPPQPLNGSSTPASTRNPAGYG</sequence>
<dbReference type="SMART" id="SM01043">
    <property type="entry name" value="BTAD"/>
    <property type="match status" value="1"/>
</dbReference>
<feature type="compositionally biased region" description="Polar residues" evidence="7">
    <location>
        <begin position="678"/>
        <end position="694"/>
    </location>
</feature>
<dbReference type="Pfam" id="PF03704">
    <property type="entry name" value="BTAD"/>
    <property type="match status" value="1"/>
</dbReference>
<dbReference type="Gene3D" id="1.25.40.10">
    <property type="entry name" value="Tetratricopeptide repeat domain"/>
    <property type="match status" value="1"/>
</dbReference>
<dbReference type="InterPro" id="IPR011990">
    <property type="entry name" value="TPR-like_helical_dom_sf"/>
</dbReference>
<evidence type="ECO:0000256" key="4">
    <source>
        <dbReference type="ARBA" id="ARBA00023125"/>
    </source>
</evidence>
<dbReference type="Gene3D" id="3.40.50.300">
    <property type="entry name" value="P-loop containing nucleotide triphosphate hydrolases"/>
    <property type="match status" value="1"/>
</dbReference>